<dbReference type="STRING" id="73239.Q7R7Y0"/>
<feature type="compositionally biased region" description="Basic and acidic residues" evidence="1">
    <location>
        <begin position="24"/>
        <end position="33"/>
    </location>
</feature>
<feature type="region of interest" description="Disordered" evidence="1">
    <location>
        <begin position="24"/>
        <end position="49"/>
    </location>
</feature>
<comment type="caution">
    <text evidence="2">The sequence shown here is derived from an EMBL/GenBank/DDBJ whole genome shotgun (WGS) entry which is preliminary data.</text>
</comment>
<keyword evidence="3" id="KW-1185">Reference proteome</keyword>
<dbReference type="PaxDb" id="73239-Q7R7Y0"/>
<gene>
    <name evidence="2" type="ORF">PY07446</name>
</gene>
<dbReference type="Proteomes" id="UP000008553">
    <property type="component" value="Unassembled WGS sequence"/>
</dbReference>
<evidence type="ECO:0000313" key="2">
    <source>
        <dbReference type="EMBL" id="EAA19897.1"/>
    </source>
</evidence>
<evidence type="ECO:0000256" key="1">
    <source>
        <dbReference type="SAM" id="MobiDB-lite"/>
    </source>
</evidence>
<sequence length="134" mass="16511">MKKNIEPYLPIIEKKYLSLRLKEDEKTKKRDNPIESNLKQNEIEEEYQRNLPYNEKQENYIEDYNQDYTELDSFIDYNMDKSSGMLLQVKQKNNIIQSTNKDACPHNFFPFYQIFILLHFLYKWKFIYFARKTK</sequence>
<accession>Q7R7Y0</accession>
<dbReference type="EMBL" id="AABL01002734">
    <property type="protein sequence ID" value="EAA19897.1"/>
    <property type="molecule type" value="Genomic_DNA"/>
</dbReference>
<reference evidence="2 3" key="1">
    <citation type="journal article" date="2002" name="Nature">
        <title>Genome sequence and comparative analysis of the model rodent malaria parasite Plasmodium yoelii yoelii.</title>
        <authorList>
            <person name="Carlton J.M."/>
            <person name="Angiuoli S.V."/>
            <person name="Suh B.B."/>
            <person name="Kooij T.W."/>
            <person name="Pertea M."/>
            <person name="Silva J.C."/>
            <person name="Ermolaeva M.D."/>
            <person name="Allen J.E."/>
            <person name="Selengut J.D."/>
            <person name="Koo H.L."/>
            <person name="Peterson J.D."/>
            <person name="Pop M."/>
            <person name="Kosack D.S."/>
            <person name="Shumway M.F."/>
            <person name="Bidwell S.L."/>
            <person name="Shallom S.J."/>
            <person name="van Aken S.E."/>
            <person name="Riedmuller S.B."/>
            <person name="Feldblyum T.V."/>
            <person name="Cho J.K."/>
            <person name="Quackenbush J."/>
            <person name="Sedegah M."/>
            <person name="Shoaibi A."/>
            <person name="Cummings L.M."/>
            <person name="Florens L."/>
            <person name="Yates J.R."/>
            <person name="Raine J.D."/>
            <person name="Sinden R.E."/>
            <person name="Harris M.A."/>
            <person name="Cunningham D.A."/>
            <person name="Preiser P.R."/>
            <person name="Bergman L.W."/>
            <person name="Vaidya A.B."/>
            <person name="van Lin L.H."/>
            <person name="Janse C.J."/>
            <person name="Waters A.P."/>
            <person name="Smith H.O."/>
            <person name="White O.R."/>
            <person name="Salzberg S.L."/>
            <person name="Venter J.C."/>
            <person name="Fraser C.M."/>
            <person name="Hoffman S.L."/>
            <person name="Gardner M.J."/>
            <person name="Carucci D.J."/>
        </authorList>
    </citation>
    <scope>NUCLEOTIDE SEQUENCE [LARGE SCALE GENOMIC DNA]</scope>
    <source>
        <strain evidence="2 3">17XNL</strain>
    </source>
</reference>
<dbReference type="InParanoid" id="Q7R7Y0"/>
<proteinExistence type="predicted"/>
<evidence type="ECO:0000313" key="3">
    <source>
        <dbReference type="Proteomes" id="UP000008553"/>
    </source>
</evidence>
<protein>
    <submittedName>
        <fullName evidence="2">Uncharacterized protein</fullName>
    </submittedName>
</protein>
<organism evidence="2 3">
    <name type="scientific">Plasmodium yoelii yoelii</name>
    <dbReference type="NCBI Taxonomy" id="73239"/>
    <lineage>
        <taxon>Eukaryota</taxon>
        <taxon>Sar</taxon>
        <taxon>Alveolata</taxon>
        <taxon>Apicomplexa</taxon>
        <taxon>Aconoidasida</taxon>
        <taxon>Haemosporida</taxon>
        <taxon>Plasmodiidae</taxon>
        <taxon>Plasmodium</taxon>
        <taxon>Plasmodium (Vinckeia)</taxon>
    </lineage>
</organism>
<dbReference type="AlphaFoldDB" id="Q7R7Y0"/>
<name>Q7R7Y0_PLAYO</name>